<comment type="caution">
    <text evidence="2">The sequence shown here is derived from an EMBL/GenBank/DDBJ whole genome shotgun (WGS) entry which is preliminary data.</text>
</comment>
<keyword evidence="1" id="KW-0812">Transmembrane</keyword>
<feature type="transmembrane region" description="Helical" evidence="1">
    <location>
        <begin position="12"/>
        <end position="35"/>
    </location>
</feature>
<dbReference type="AlphaFoldDB" id="A0A2J7TGT7"/>
<evidence type="ECO:0000256" key="1">
    <source>
        <dbReference type="SAM" id="Phobius"/>
    </source>
</evidence>
<protein>
    <submittedName>
        <fullName evidence="2">Uncharacterized protein</fullName>
    </submittedName>
</protein>
<proteinExistence type="predicted"/>
<dbReference type="PROSITE" id="PS51257">
    <property type="entry name" value="PROKAR_LIPOPROTEIN"/>
    <property type="match status" value="1"/>
</dbReference>
<evidence type="ECO:0000313" key="2">
    <source>
        <dbReference type="EMBL" id="PNG25994.1"/>
    </source>
</evidence>
<organism evidence="2 3">
    <name type="scientific">Methylocella silvestris</name>
    <dbReference type="NCBI Taxonomy" id="199596"/>
    <lineage>
        <taxon>Bacteria</taxon>
        <taxon>Pseudomonadati</taxon>
        <taxon>Pseudomonadota</taxon>
        <taxon>Alphaproteobacteria</taxon>
        <taxon>Hyphomicrobiales</taxon>
        <taxon>Beijerinckiaceae</taxon>
        <taxon>Methylocella</taxon>
    </lineage>
</organism>
<name>A0A2J7TGT7_METSI</name>
<dbReference type="Proteomes" id="UP000236286">
    <property type="component" value="Unassembled WGS sequence"/>
</dbReference>
<dbReference type="EMBL" id="PDZR01000010">
    <property type="protein sequence ID" value="PNG25994.1"/>
    <property type="molecule type" value="Genomic_DNA"/>
</dbReference>
<reference evidence="2 3" key="1">
    <citation type="submission" date="2017-10" db="EMBL/GenBank/DDBJ databases">
        <title>Genome announcement of Methylocella silvestris TVC from permafrost.</title>
        <authorList>
            <person name="Wang J."/>
            <person name="Geng K."/>
            <person name="Ul-Haque F."/>
            <person name="Crombie A.T."/>
            <person name="Street L.E."/>
            <person name="Wookey P.A."/>
            <person name="Murrell J.C."/>
            <person name="Pratscher J."/>
        </authorList>
    </citation>
    <scope>NUCLEOTIDE SEQUENCE [LARGE SCALE GENOMIC DNA]</scope>
    <source>
        <strain evidence="2 3">TVC</strain>
    </source>
</reference>
<keyword evidence="1" id="KW-0472">Membrane</keyword>
<keyword evidence="1" id="KW-1133">Transmembrane helix</keyword>
<accession>A0A2J7TGT7</accession>
<sequence length="64" mass="6783">MRDASTRSGAKAGLPAFLGYTCGALFALATACILIEVRSLAGGAREEWLKIVGRSRTVVRGWAE</sequence>
<evidence type="ECO:0000313" key="3">
    <source>
        <dbReference type="Proteomes" id="UP000236286"/>
    </source>
</evidence>
<gene>
    <name evidence="2" type="ORF">CR492_10380</name>
</gene>